<keyword evidence="2" id="KW-0472">Membrane</keyword>
<protein>
    <recommendedName>
        <fullName evidence="5">DUF4190 domain-containing protein</fullName>
    </recommendedName>
</protein>
<evidence type="ECO:0000256" key="1">
    <source>
        <dbReference type="SAM" id="MobiDB-lite"/>
    </source>
</evidence>
<feature type="compositionally biased region" description="Pro residues" evidence="1">
    <location>
        <begin position="16"/>
        <end position="41"/>
    </location>
</feature>
<evidence type="ECO:0000313" key="3">
    <source>
        <dbReference type="EMBL" id="TDE42576.1"/>
    </source>
</evidence>
<dbReference type="EMBL" id="SMLD01000084">
    <property type="protein sequence ID" value="TDE42576.1"/>
    <property type="molecule type" value="Genomic_DNA"/>
</dbReference>
<sequence>MSTPGDEGPQQKWGPPQGPSPQGPPSHQHPPYGPPPPPPPSQGASTGVLVAFAFVGLIVYSVINTVLGFAVFLAAVDAERNSTPIVIAGAVVLALVGLGAGIGLCLVREKVWARGTGLGLMIGWALWSIMTAGICTGLNPSVYG</sequence>
<reference evidence="3 4" key="1">
    <citation type="submission" date="2019-03" db="EMBL/GenBank/DDBJ databases">
        <title>Draft genome sequences of novel Actinobacteria.</title>
        <authorList>
            <person name="Sahin N."/>
            <person name="Ay H."/>
            <person name="Saygin H."/>
        </authorList>
    </citation>
    <scope>NUCLEOTIDE SEQUENCE [LARGE SCALE GENOMIC DNA]</scope>
    <source>
        <strain evidence="3 4">6K102</strain>
    </source>
</reference>
<keyword evidence="2" id="KW-1133">Transmembrane helix</keyword>
<feature type="region of interest" description="Disordered" evidence="1">
    <location>
        <begin position="1"/>
        <end position="43"/>
    </location>
</feature>
<feature type="transmembrane region" description="Helical" evidence="2">
    <location>
        <begin position="48"/>
        <end position="73"/>
    </location>
</feature>
<accession>A0A4R5F4S4</accession>
<evidence type="ECO:0000256" key="2">
    <source>
        <dbReference type="SAM" id="Phobius"/>
    </source>
</evidence>
<organism evidence="3 4">
    <name type="scientific">Nonomuraea mesophila</name>
    <dbReference type="NCBI Taxonomy" id="2530382"/>
    <lineage>
        <taxon>Bacteria</taxon>
        <taxon>Bacillati</taxon>
        <taxon>Actinomycetota</taxon>
        <taxon>Actinomycetes</taxon>
        <taxon>Streptosporangiales</taxon>
        <taxon>Streptosporangiaceae</taxon>
        <taxon>Nonomuraea</taxon>
    </lineage>
</organism>
<proteinExistence type="predicted"/>
<comment type="caution">
    <text evidence="3">The sequence shown here is derived from an EMBL/GenBank/DDBJ whole genome shotgun (WGS) entry which is preliminary data.</text>
</comment>
<evidence type="ECO:0000313" key="4">
    <source>
        <dbReference type="Proteomes" id="UP000295136"/>
    </source>
</evidence>
<keyword evidence="2" id="KW-0812">Transmembrane</keyword>
<feature type="transmembrane region" description="Helical" evidence="2">
    <location>
        <begin position="118"/>
        <end position="139"/>
    </location>
</feature>
<feature type="transmembrane region" description="Helical" evidence="2">
    <location>
        <begin position="85"/>
        <end position="106"/>
    </location>
</feature>
<dbReference type="RefSeq" id="WP_132634218.1">
    <property type="nucleotide sequence ID" value="NZ_SMLD01000084.1"/>
</dbReference>
<gene>
    <name evidence="3" type="ORF">E1295_27760</name>
</gene>
<dbReference type="Proteomes" id="UP000295136">
    <property type="component" value="Unassembled WGS sequence"/>
</dbReference>
<evidence type="ECO:0008006" key="5">
    <source>
        <dbReference type="Google" id="ProtNLM"/>
    </source>
</evidence>
<keyword evidence="4" id="KW-1185">Reference proteome</keyword>
<dbReference type="AlphaFoldDB" id="A0A4R5F4S4"/>
<name>A0A4R5F4S4_9ACTN</name>